<gene>
    <name evidence="1" type="ORF">ACA29_06235</name>
</gene>
<name>A0A0Q9YCR3_9BACI</name>
<protein>
    <submittedName>
        <fullName evidence="1">Uncharacterized protein</fullName>
    </submittedName>
</protein>
<dbReference type="EMBL" id="LGPB01000066">
    <property type="protein sequence ID" value="KRG14225.1"/>
    <property type="molecule type" value="Genomic_DNA"/>
</dbReference>
<comment type="caution">
    <text evidence="1">The sequence shown here is derived from an EMBL/GenBank/DDBJ whole genome shotgun (WGS) entry which is preliminary data.</text>
</comment>
<organism evidence="1 2">
    <name type="scientific">Lederbergia galactosidilytica</name>
    <dbReference type="NCBI Taxonomy" id="217031"/>
    <lineage>
        <taxon>Bacteria</taxon>
        <taxon>Bacillati</taxon>
        <taxon>Bacillota</taxon>
        <taxon>Bacilli</taxon>
        <taxon>Bacillales</taxon>
        <taxon>Bacillaceae</taxon>
        <taxon>Lederbergia</taxon>
    </lineage>
</organism>
<proteinExistence type="predicted"/>
<reference evidence="1 2" key="1">
    <citation type="submission" date="2015-06" db="EMBL/GenBank/DDBJ databases">
        <title>Genome sequencing project of Bacillus galactosidilyticus PL133.</title>
        <authorList>
            <person name="Gaiero J."/>
            <person name="Nicol R."/>
            <person name="Habash M."/>
        </authorList>
    </citation>
    <scope>NUCLEOTIDE SEQUENCE [LARGE SCALE GENOMIC DNA]</scope>
    <source>
        <strain evidence="1 2">PL133</strain>
    </source>
</reference>
<dbReference type="Proteomes" id="UP000053881">
    <property type="component" value="Unassembled WGS sequence"/>
</dbReference>
<evidence type="ECO:0000313" key="1">
    <source>
        <dbReference type="EMBL" id="KRG14225.1"/>
    </source>
</evidence>
<sequence>MNVDILIHTIVSKVDVYRQNEAPEDSWRKIPGFLLNYISKRMERDRLSLHYLKRNLKRIIKLYERRSASLSRKILLWD</sequence>
<dbReference type="PATRIC" id="fig|217031.4.peg.2080"/>
<evidence type="ECO:0000313" key="2">
    <source>
        <dbReference type="Proteomes" id="UP000053881"/>
    </source>
</evidence>
<accession>A0A0Q9YCR3</accession>
<dbReference type="AlphaFoldDB" id="A0A0Q9YCR3"/>